<organism evidence="3 4">
    <name type="scientific">Synchytrium microbalum</name>
    <dbReference type="NCBI Taxonomy" id="1806994"/>
    <lineage>
        <taxon>Eukaryota</taxon>
        <taxon>Fungi</taxon>
        <taxon>Fungi incertae sedis</taxon>
        <taxon>Chytridiomycota</taxon>
        <taxon>Chytridiomycota incertae sedis</taxon>
        <taxon>Chytridiomycetes</taxon>
        <taxon>Synchytriales</taxon>
        <taxon>Synchytriaceae</taxon>
        <taxon>Synchytrium</taxon>
    </lineage>
</organism>
<dbReference type="PANTHER" id="PTHR12598">
    <property type="entry name" value="COPPER HOMEOSTASIS PROTEIN CUTC"/>
    <property type="match status" value="1"/>
</dbReference>
<dbReference type="AlphaFoldDB" id="A0A507BW86"/>
<dbReference type="RefSeq" id="XP_031022827.1">
    <property type="nucleotide sequence ID" value="XM_031171191.1"/>
</dbReference>
<dbReference type="InterPro" id="IPR005627">
    <property type="entry name" value="CutC-like"/>
</dbReference>
<dbReference type="GeneID" id="42006488"/>
<accession>A0A507BW86</accession>
<gene>
    <name evidence="3" type="ORF">SmJEL517_g05265</name>
</gene>
<dbReference type="EMBL" id="QEAO01000045">
    <property type="protein sequence ID" value="TPX31391.1"/>
    <property type="molecule type" value="Genomic_DNA"/>
</dbReference>
<dbReference type="InterPro" id="IPR036822">
    <property type="entry name" value="CutC-like_dom_sf"/>
</dbReference>
<evidence type="ECO:0000256" key="1">
    <source>
        <dbReference type="ARBA" id="ARBA00007768"/>
    </source>
</evidence>
<dbReference type="PANTHER" id="PTHR12598:SF0">
    <property type="entry name" value="COPPER HOMEOSTASIS PROTEIN CUTC HOMOLOG"/>
    <property type="match status" value="1"/>
</dbReference>
<comment type="similarity">
    <text evidence="1">Belongs to the CutC family.</text>
</comment>
<evidence type="ECO:0000256" key="2">
    <source>
        <dbReference type="ARBA" id="ARBA00019014"/>
    </source>
</evidence>
<dbReference type="Gene3D" id="3.20.20.380">
    <property type="entry name" value="Copper homeostasis (CutC) domain"/>
    <property type="match status" value="1"/>
</dbReference>
<dbReference type="OrthoDB" id="7392499at2759"/>
<keyword evidence="4" id="KW-1185">Reference proteome</keyword>
<protein>
    <recommendedName>
        <fullName evidence="2">Copper homeostasis protein cutC homolog</fullName>
    </recommendedName>
</protein>
<dbReference type="GO" id="GO:0005507">
    <property type="term" value="F:copper ion binding"/>
    <property type="evidence" value="ECO:0007669"/>
    <property type="project" value="TreeGrafter"/>
</dbReference>
<comment type="caution">
    <text evidence="3">The sequence shown here is derived from an EMBL/GenBank/DDBJ whole genome shotgun (WGS) entry which is preliminary data.</text>
</comment>
<sequence>MLKGGTTPSAGCVLVAKRANIPIHMMIRPRGGDFCYNDVEFECMKIDVVKAKEYGVAGVVFGILLPDGTIDKPRTKELVTLAKPLNVTIHRAFDMTRDAFEALEDLIAIGLPLLKMLVEAARGRISILPGGGITPRNLSRILSQVPFPEVHMALPSSVDSKMVFRNGAVFMGVAITTPEYAIPKTDPKLVKNVTRVLHGKL</sequence>
<dbReference type="Pfam" id="PF03932">
    <property type="entry name" value="CutC"/>
    <property type="match status" value="1"/>
</dbReference>
<dbReference type="Proteomes" id="UP000319731">
    <property type="component" value="Unassembled WGS sequence"/>
</dbReference>
<dbReference type="STRING" id="1806994.A0A507BW86"/>
<proteinExistence type="inferred from homology"/>
<evidence type="ECO:0000313" key="3">
    <source>
        <dbReference type="EMBL" id="TPX31391.1"/>
    </source>
</evidence>
<name>A0A507BW86_9FUNG</name>
<dbReference type="SUPFAM" id="SSF110395">
    <property type="entry name" value="CutC-like"/>
    <property type="match status" value="1"/>
</dbReference>
<reference evidence="3 4" key="1">
    <citation type="journal article" date="2019" name="Sci. Rep.">
        <title>Comparative genomics of chytrid fungi reveal insights into the obligate biotrophic and pathogenic lifestyle of Synchytrium endobioticum.</title>
        <authorList>
            <person name="van de Vossenberg B.T.L.H."/>
            <person name="Warris S."/>
            <person name="Nguyen H.D.T."/>
            <person name="van Gent-Pelzer M.P.E."/>
            <person name="Joly D.L."/>
            <person name="van de Geest H.C."/>
            <person name="Bonants P.J.M."/>
            <person name="Smith D.S."/>
            <person name="Levesque C.A."/>
            <person name="van der Lee T.A.J."/>
        </authorList>
    </citation>
    <scope>NUCLEOTIDE SEQUENCE [LARGE SCALE GENOMIC DNA]</scope>
    <source>
        <strain evidence="3 4">JEL517</strain>
    </source>
</reference>
<evidence type="ECO:0000313" key="4">
    <source>
        <dbReference type="Proteomes" id="UP000319731"/>
    </source>
</evidence>